<dbReference type="InterPro" id="IPR006102">
    <property type="entry name" value="Ig-like_GH2"/>
</dbReference>
<feature type="domain" description="Beta-mannosidase-like galactose-binding" evidence="7">
    <location>
        <begin position="66"/>
        <end position="145"/>
    </location>
</feature>
<dbReference type="InterPro" id="IPR036156">
    <property type="entry name" value="Beta-gal/glucu_dom_sf"/>
</dbReference>
<evidence type="ECO:0000256" key="4">
    <source>
        <dbReference type="ARBA" id="ARBA00022801"/>
    </source>
</evidence>
<dbReference type="InterPro" id="IPR050887">
    <property type="entry name" value="Beta-mannosidase_GH2"/>
</dbReference>
<evidence type="ECO:0000313" key="8">
    <source>
        <dbReference type="EMBL" id="CAA9220211.1"/>
    </source>
</evidence>
<reference evidence="8" key="1">
    <citation type="submission" date="2020-02" db="EMBL/GenBank/DDBJ databases">
        <authorList>
            <person name="Meier V. D."/>
        </authorList>
    </citation>
    <scope>NUCLEOTIDE SEQUENCE</scope>
    <source>
        <strain evidence="8">AVDCRST_MAG20</strain>
    </source>
</reference>
<accession>A0A6J4HCY8</accession>
<dbReference type="Gene3D" id="2.60.120.260">
    <property type="entry name" value="Galactose-binding domain-like"/>
    <property type="match status" value="1"/>
</dbReference>
<evidence type="ECO:0000256" key="2">
    <source>
        <dbReference type="ARBA" id="ARBA00007401"/>
    </source>
</evidence>
<dbReference type="InterPro" id="IPR054593">
    <property type="entry name" value="Beta-mannosidase-like_N2"/>
</dbReference>
<dbReference type="Gene3D" id="2.60.40.10">
    <property type="entry name" value="Immunoglobulins"/>
    <property type="match status" value="1"/>
</dbReference>
<proteinExistence type="inferred from homology"/>
<dbReference type="SUPFAM" id="SSF49303">
    <property type="entry name" value="beta-Galactosidase/glucuronidase domain"/>
    <property type="match status" value="1"/>
</dbReference>
<dbReference type="PANTHER" id="PTHR43730">
    <property type="entry name" value="BETA-MANNOSIDASE"/>
    <property type="match status" value="1"/>
</dbReference>
<sequence length="720" mass="78980">MAPAPDHRPDPLDLGGPWRAVVADEGLRRAFAHPDHRDDHWAEVQVPGHWRSTPELALTDGPVLHRRTFEGDAPAAGDRAWLVLDGLFYQGDVWLDGAYLGDTEGYFVRHSFEITGSLAERSEHTLAVEVTCARQDDRTAKRNITGVFQHWDCIDPDWNPGGIWRPVRLEHTGPVRARSLRVICTEATTERAVVSFSAELDSDAARTVSLHTAVGEIDDVVDRPVAEGSNFVEWQVSVDRPALWWPHALGPATLHDVAVEVQVDGSCSHRLTRRIGLRSLAMARWVLSVNGEKLFLKGANQGPTRMALGEATVDELRRDVALAKDAGLDLLRLHAHVSRPELYEAADEAGLLLWQDFPLQWGYARTIRKQAAVQAAAMVDHLGHHPSVAIWCGHNEPLALDIEPGRTTGQAEMAKVRGRFMAAQQLPSWNKTVLDRTVKRAIEGADRSRPVIAHSGVLPHPGSGGTDAHLYFGWYHGHERDLPGFLRAWPRMARFLSEFGAQAIPSTHELLDPARWPDLDWARLERTAGLQRAILERHVPATGHPTLASWARATQAYQATLLKHHVEAIRRLKYAPAGGFAAFMLADAHPAVSWSVLDHDRVPKAGFHALVAACRPVIVVSERLPAVVTPGDALALDVHVVSDLRVAIEGAVVTATLRWPGGSHTRRWQGDVPADAVVRVGTLSVVVPDAPGDLEVDLDLAGGSHDSSNRDCATITRRSG</sequence>
<dbReference type="AlphaFoldDB" id="A0A6J4HCY8"/>
<evidence type="ECO:0000259" key="7">
    <source>
        <dbReference type="Pfam" id="PF22666"/>
    </source>
</evidence>
<evidence type="ECO:0000256" key="5">
    <source>
        <dbReference type="ARBA" id="ARBA00023295"/>
    </source>
</evidence>
<dbReference type="GO" id="GO:0006516">
    <property type="term" value="P:glycoprotein catabolic process"/>
    <property type="evidence" value="ECO:0007669"/>
    <property type="project" value="TreeGrafter"/>
</dbReference>
<dbReference type="InterPro" id="IPR008979">
    <property type="entry name" value="Galactose-bd-like_sf"/>
</dbReference>
<dbReference type="GO" id="GO:0004567">
    <property type="term" value="F:beta-mannosidase activity"/>
    <property type="evidence" value="ECO:0007669"/>
    <property type="project" value="UniProtKB-EC"/>
</dbReference>
<keyword evidence="5 8" id="KW-0326">Glycosidase</keyword>
<dbReference type="SUPFAM" id="SSF51445">
    <property type="entry name" value="(Trans)glycosidases"/>
    <property type="match status" value="1"/>
</dbReference>
<dbReference type="InterPro" id="IPR013783">
    <property type="entry name" value="Ig-like_fold"/>
</dbReference>
<dbReference type="Pfam" id="PF22666">
    <property type="entry name" value="Glyco_hydro_2_N2"/>
    <property type="match status" value="1"/>
</dbReference>
<feature type="domain" description="Glycoside hydrolase family 2 immunoglobulin-like beta-sandwich" evidence="6">
    <location>
        <begin position="190"/>
        <end position="278"/>
    </location>
</feature>
<dbReference type="PANTHER" id="PTHR43730:SF1">
    <property type="entry name" value="BETA-MANNOSIDASE"/>
    <property type="match status" value="1"/>
</dbReference>
<comment type="catalytic activity">
    <reaction evidence="1">
        <text>Hydrolysis of terminal, non-reducing beta-D-mannose residues in beta-D-mannosides.</text>
        <dbReference type="EC" id="3.2.1.25"/>
    </reaction>
</comment>
<gene>
    <name evidence="8" type="ORF">AVDCRST_MAG20-692</name>
</gene>
<name>A0A6J4HCY8_9ACTN</name>
<dbReference type="Gene3D" id="3.20.20.80">
    <property type="entry name" value="Glycosidases"/>
    <property type="match status" value="1"/>
</dbReference>
<organism evidence="8">
    <name type="scientific">uncultured Acidimicrobiales bacterium</name>
    <dbReference type="NCBI Taxonomy" id="310071"/>
    <lineage>
        <taxon>Bacteria</taxon>
        <taxon>Bacillati</taxon>
        <taxon>Actinomycetota</taxon>
        <taxon>Acidimicrobiia</taxon>
        <taxon>Acidimicrobiales</taxon>
        <taxon>environmental samples</taxon>
    </lineage>
</organism>
<comment type="similarity">
    <text evidence="2">Belongs to the glycosyl hydrolase 2 family.</text>
</comment>
<keyword evidence="4 8" id="KW-0378">Hydrolase</keyword>
<dbReference type="InterPro" id="IPR017853">
    <property type="entry name" value="GH"/>
</dbReference>
<protein>
    <recommendedName>
        <fullName evidence="3">beta-mannosidase</fullName>
        <ecNumber evidence="3">3.2.1.25</ecNumber>
    </recommendedName>
</protein>
<evidence type="ECO:0000259" key="6">
    <source>
        <dbReference type="Pfam" id="PF00703"/>
    </source>
</evidence>
<dbReference type="EC" id="3.2.1.25" evidence="3"/>
<evidence type="ECO:0000256" key="1">
    <source>
        <dbReference type="ARBA" id="ARBA00000829"/>
    </source>
</evidence>
<dbReference type="GO" id="GO:0005975">
    <property type="term" value="P:carbohydrate metabolic process"/>
    <property type="evidence" value="ECO:0007669"/>
    <property type="project" value="InterPro"/>
</dbReference>
<dbReference type="SUPFAM" id="SSF49785">
    <property type="entry name" value="Galactose-binding domain-like"/>
    <property type="match status" value="1"/>
</dbReference>
<dbReference type="Pfam" id="PF00703">
    <property type="entry name" value="Glyco_hydro_2"/>
    <property type="match status" value="1"/>
</dbReference>
<dbReference type="EMBL" id="CADCSY010000027">
    <property type="protein sequence ID" value="CAA9220211.1"/>
    <property type="molecule type" value="Genomic_DNA"/>
</dbReference>
<evidence type="ECO:0000256" key="3">
    <source>
        <dbReference type="ARBA" id="ARBA00012754"/>
    </source>
</evidence>